<dbReference type="SUPFAM" id="SSF56176">
    <property type="entry name" value="FAD-binding/transporter-associated domain-like"/>
    <property type="match status" value="1"/>
</dbReference>
<evidence type="ECO:0000313" key="7">
    <source>
        <dbReference type="Proteomes" id="UP001521116"/>
    </source>
</evidence>
<feature type="domain" description="FAD-binding PCMH-type" evidence="5">
    <location>
        <begin position="11"/>
        <end position="182"/>
    </location>
</feature>
<dbReference type="InterPro" id="IPR016166">
    <property type="entry name" value="FAD-bd_PCMH"/>
</dbReference>
<dbReference type="EMBL" id="JAJVDC020000305">
    <property type="protein sequence ID" value="KAL1615592.1"/>
    <property type="molecule type" value="Genomic_DNA"/>
</dbReference>
<name>A0ABR3SAS1_9PEZI</name>
<evidence type="ECO:0000256" key="1">
    <source>
        <dbReference type="ARBA" id="ARBA00005466"/>
    </source>
</evidence>
<keyword evidence="4" id="KW-0560">Oxidoreductase</keyword>
<dbReference type="PANTHER" id="PTHR42973">
    <property type="entry name" value="BINDING OXIDOREDUCTASE, PUTATIVE (AFU_ORTHOLOGUE AFUA_1G17690)-RELATED"/>
    <property type="match status" value="1"/>
</dbReference>
<dbReference type="InterPro" id="IPR036318">
    <property type="entry name" value="FAD-bd_PCMH-like_sf"/>
</dbReference>
<dbReference type="PROSITE" id="PS51387">
    <property type="entry name" value="FAD_PCMH"/>
    <property type="match status" value="1"/>
</dbReference>
<organism evidence="6 7">
    <name type="scientific">Neofusicoccum ribis</name>
    <dbReference type="NCBI Taxonomy" id="45134"/>
    <lineage>
        <taxon>Eukaryota</taxon>
        <taxon>Fungi</taxon>
        <taxon>Dikarya</taxon>
        <taxon>Ascomycota</taxon>
        <taxon>Pezizomycotina</taxon>
        <taxon>Dothideomycetes</taxon>
        <taxon>Dothideomycetes incertae sedis</taxon>
        <taxon>Botryosphaeriales</taxon>
        <taxon>Botryosphaeriaceae</taxon>
        <taxon>Neofusicoccum</taxon>
    </lineage>
</organism>
<reference evidence="6 7" key="1">
    <citation type="submission" date="2024-02" db="EMBL/GenBank/DDBJ databases">
        <title>De novo assembly and annotation of 12 fungi associated with fruit tree decline syndrome in Ontario, Canada.</title>
        <authorList>
            <person name="Sulman M."/>
            <person name="Ellouze W."/>
            <person name="Ilyukhin E."/>
        </authorList>
    </citation>
    <scope>NUCLEOTIDE SEQUENCE [LARGE SCALE GENOMIC DNA]</scope>
    <source>
        <strain evidence="6 7">M1-105</strain>
    </source>
</reference>
<dbReference type="Proteomes" id="UP001521116">
    <property type="component" value="Unassembled WGS sequence"/>
</dbReference>
<dbReference type="Gene3D" id="3.30.465.10">
    <property type="match status" value="1"/>
</dbReference>
<keyword evidence="2" id="KW-0285">Flavoprotein</keyword>
<evidence type="ECO:0000256" key="4">
    <source>
        <dbReference type="ARBA" id="ARBA00023002"/>
    </source>
</evidence>
<dbReference type="InterPro" id="IPR050416">
    <property type="entry name" value="FAD-linked_Oxidoreductase"/>
</dbReference>
<accession>A0ABR3SAS1</accession>
<keyword evidence="7" id="KW-1185">Reference proteome</keyword>
<evidence type="ECO:0000256" key="3">
    <source>
        <dbReference type="ARBA" id="ARBA00022827"/>
    </source>
</evidence>
<dbReference type="PANTHER" id="PTHR42973:SF53">
    <property type="entry name" value="FAD-BINDING PCMH-TYPE DOMAIN-CONTAINING PROTEIN-RELATED"/>
    <property type="match status" value="1"/>
</dbReference>
<keyword evidence="3" id="KW-0274">FAD</keyword>
<sequence>MEATNIWDRRNNLSSACIFLPQSADEVAESVALLQKHSAQFAIRGGGHMNRPGSNNINDGVLLALNHLNHIRVTDGEQSVEVGSGNTWADVYNALGAYGRYAIGGRLKAIGVPGLTLIGGFHYFINKYGFAMDNLLSYDVVLGNGTQVIANATSNADLFWALKGGANNFGIVTNFVLKTFDAPQFSTTTQVFGEAAIPDFIRAVCDLTKHDDPTVGAGAVITITKNATTKEVSASLLGVQEGVESPPTRFSNLSSIPAVTRQHAVMAPKQWHSRVDSPFQMFRIQFGHHSVKPDHHAVLELYDRWRQAVDDISDVEGLYSTFVLNMVPRTAATVAKTNGIGNTWDLDDVDSYICKFSLTDAFTELLMKAASDHIYEIQPASNSLTRVAAVYSLGPTRG</sequence>
<protein>
    <recommendedName>
        <fullName evidence="5">FAD-binding PCMH-type domain-containing protein</fullName>
    </recommendedName>
</protein>
<comment type="similarity">
    <text evidence="1">Belongs to the oxygen-dependent FAD-linked oxidoreductase family.</text>
</comment>
<proteinExistence type="inferred from homology"/>
<dbReference type="InterPro" id="IPR016169">
    <property type="entry name" value="FAD-bd_PCMH_sub2"/>
</dbReference>
<evidence type="ECO:0000256" key="2">
    <source>
        <dbReference type="ARBA" id="ARBA00022630"/>
    </source>
</evidence>
<dbReference type="InterPro" id="IPR006094">
    <property type="entry name" value="Oxid_FAD_bind_N"/>
</dbReference>
<evidence type="ECO:0000259" key="5">
    <source>
        <dbReference type="PROSITE" id="PS51387"/>
    </source>
</evidence>
<dbReference type="Pfam" id="PF01565">
    <property type="entry name" value="FAD_binding_4"/>
    <property type="match status" value="1"/>
</dbReference>
<comment type="caution">
    <text evidence="6">The sequence shown here is derived from an EMBL/GenBank/DDBJ whole genome shotgun (WGS) entry which is preliminary data.</text>
</comment>
<gene>
    <name evidence="6" type="ORF">SLS56_011752</name>
</gene>
<evidence type="ECO:0000313" key="6">
    <source>
        <dbReference type="EMBL" id="KAL1615592.1"/>
    </source>
</evidence>